<dbReference type="EMBL" id="JBBKZT010000006">
    <property type="protein sequence ID" value="MEJ8847874.1"/>
    <property type="molecule type" value="Genomic_DNA"/>
</dbReference>
<proteinExistence type="predicted"/>
<protein>
    <submittedName>
        <fullName evidence="1">GAF domain-containing protein</fullName>
    </submittedName>
</protein>
<accession>A0ABU8WKM7</accession>
<dbReference type="RefSeq" id="WP_340343010.1">
    <property type="nucleotide sequence ID" value="NZ_JBBKZT010000006.1"/>
</dbReference>
<dbReference type="SUPFAM" id="SSF55781">
    <property type="entry name" value="GAF domain-like"/>
    <property type="match status" value="1"/>
</dbReference>
<dbReference type="InterPro" id="IPR029016">
    <property type="entry name" value="GAF-like_dom_sf"/>
</dbReference>
<reference evidence="1 2" key="1">
    <citation type="submission" date="2024-03" db="EMBL/GenBank/DDBJ databases">
        <title>Novel species of the genus Variovorax.</title>
        <authorList>
            <person name="Liu Q."/>
            <person name="Xin Y.-H."/>
        </authorList>
    </citation>
    <scope>NUCLEOTIDE SEQUENCE [LARGE SCALE GENOMIC DNA]</scope>
    <source>
        <strain evidence="1 2">KACC 18900</strain>
    </source>
</reference>
<keyword evidence="2" id="KW-1185">Reference proteome</keyword>
<dbReference type="Gene3D" id="3.30.450.40">
    <property type="match status" value="1"/>
</dbReference>
<organism evidence="1 2">
    <name type="scientific">Variovorax rhizosphaerae</name>
    <dbReference type="NCBI Taxonomy" id="1836200"/>
    <lineage>
        <taxon>Bacteria</taxon>
        <taxon>Pseudomonadati</taxon>
        <taxon>Pseudomonadota</taxon>
        <taxon>Betaproteobacteria</taxon>
        <taxon>Burkholderiales</taxon>
        <taxon>Comamonadaceae</taxon>
        <taxon>Variovorax</taxon>
    </lineage>
</organism>
<name>A0ABU8WKM7_9BURK</name>
<gene>
    <name evidence="1" type="ORF">WKW82_14530</name>
</gene>
<comment type="caution">
    <text evidence="1">The sequence shown here is derived from an EMBL/GenBank/DDBJ whole genome shotgun (WGS) entry which is preliminary data.</text>
</comment>
<evidence type="ECO:0000313" key="2">
    <source>
        <dbReference type="Proteomes" id="UP001385892"/>
    </source>
</evidence>
<sequence>MQPVRDVATFSELLSQEEGLSAALAYLNSGVSHRYTAIYRFEGELLRNVALYDKLDQVRPDFLLVVPFKHSFCQFVVRDQAFQTEDSRLDKRLDGHPYQGVVISYHSVPLTNEEGALWGTMSHFDMVGHRLPDEEFDLLQQAALVMRGHLKKLDP</sequence>
<evidence type="ECO:0000313" key="1">
    <source>
        <dbReference type="EMBL" id="MEJ8847874.1"/>
    </source>
</evidence>
<dbReference type="Proteomes" id="UP001385892">
    <property type="component" value="Unassembled WGS sequence"/>
</dbReference>